<keyword evidence="1" id="KW-0472">Membrane</keyword>
<feature type="transmembrane region" description="Helical" evidence="1">
    <location>
        <begin position="151"/>
        <end position="172"/>
    </location>
</feature>
<dbReference type="InParanoid" id="A0A067PTQ0"/>
<feature type="transmembrane region" description="Helical" evidence="1">
    <location>
        <begin position="119"/>
        <end position="139"/>
    </location>
</feature>
<dbReference type="PANTHER" id="PTHR32251:SF17">
    <property type="entry name" value="STEROID 5-ALPHA REDUCTASE C-TERMINAL DOMAIN-CONTAINING PROTEIN"/>
    <property type="match status" value="1"/>
</dbReference>
<sequence length="289" mass="32329">MGVFSRLLPSITSAYALQTLLGAIFVPLASEKYYDLSGALGFLSTTAISLYYPSLRAKYWLRLPGATLPPIGSFAARQLVLSAALGVWTVRLGSYLAARAIKAGGDSRFDEVKHQPARFAFFWFAQATWITLVGLPVYLVNTLPAAHHPPLGRLDYVSLGFLFSSFALEVIADRQKSHWRARKDRKEHEEKFITSGLWDWSRHPNYLGEIGIWTSIWALSSSSIIHSPYFPRGTWMLAGLSPVVTYLLLRYVSGVPPLEKAGDKKFGNDAKWVEYKRTVPVLFPFGPKE</sequence>
<protein>
    <recommendedName>
        <fullName evidence="4">Steroid 5-alpha reductase C-terminal domain-containing protein</fullName>
    </recommendedName>
</protein>
<dbReference type="AlphaFoldDB" id="A0A067PTQ0"/>
<dbReference type="Gene3D" id="1.20.120.1630">
    <property type="match status" value="1"/>
</dbReference>
<dbReference type="EMBL" id="KL197720">
    <property type="protein sequence ID" value="KDQ57220.1"/>
    <property type="molecule type" value="Genomic_DNA"/>
</dbReference>
<keyword evidence="1" id="KW-0812">Transmembrane</keyword>
<accession>A0A067PTQ0</accession>
<evidence type="ECO:0000313" key="2">
    <source>
        <dbReference type="EMBL" id="KDQ57220.1"/>
    </source>
</evidence>
<organism evidence="2 3">
    <name type="scientific">Jaapia argillacea MUCL 33604</name>
    <dbReference type="NCBI Taxonomy" id="933084"/>
    <lineage>
        <taxon>Eukaryota</taxon>
        <taxon>Fungi</taxon>
        <taxon>Dikarya</taxon>
        <taxon>Basidiomycota</taxon>
        <taxon>Agaricomycotina</taxon>
        <taxon>Agaricomycetes</taxon>
        <taxon>Agaricomycetidae</taxon>
        <taxon>Jaapiales</taxon>
        <taxon>Jaapiaceae</taxon>
        <taxon>Jaapia</taxon>
    </lineage>
</organism>
<dbReference type="GO" id="GO:0016020">
    <property type="term" value="C:membrane"/>
    <property type="evidence" value="ECO:0007669"/>
    <property type="project" value="TreeGrafter"/>
</dbReference>
<feature type="transmembrane region" description="Helical" evidence="1">
    <location>
        <begin position="33"/>
        <end position="54"/>
    </location>
</feature>
<feature type="transmembrane region" description="Helical" evidence="1">
    <location>
        <begin position="6"/>
        <end position="26"/>
    </location>
</feature>
<keyword evidence="1" id="KW-1133">Transmembrane helix</keyword>
<gene>
    <name evidence="2" type="ORF">JAAARDRAFT_35830</name>
</gene>
<name>A0A067PTQ0_9AGAM</name>
<dbReference type="Pfam" id="PF06966">
    <property type="entry name" value="DUF1295"/>
    <property type="match status" value="1"/>
</dbReference>
<evidence type="ECO:0008006" key="4">
    <source>
        <dbReference type="Google" id="ProtNLM"/>
    </source>
</evidence>
<evidence type="ECO:0000256" key="1">
    <source>
        <dbReference type="SAM" id="Phobius"/>
    </source>
</evidence>
<proteinExistence type="predicted"/>
<dbReference type="InterPro" id="IPR010721">
    <property type="entry name" value="UstE-like"/>
</dbReference>
<dbReference type="HOGENOM" id="CLU_043418_1_0_1"/>
<reference evidence="3" key="1">
    <citation type="journal article" date="2014" name="Proc. Natl. Acad. Sci. U.S.A.">
        <title>Extensive sampling of basidiomycete genomes demonstrates inadequacy of the white-rot/brown-rot paradigm for wood decay fungi.</title>
        <authorList>
            <person name="Riley R."/>
            <person name="Salamov A.A."/>
            <person name="Brown D.W."/>
            <person name="Nagy L.G."/>
            <person name="Floudas D."/>
            <person name="Held B.W."/>
            <person name="Levasseur A."/>
            <person name="Lombard V."/>
            <person name="Morin E."/>
            <person name="Otillar R."/>
            <person name="Lindquist E.A."/>
            <person name="Sun H."/>
            <person name="LaButti K.M."/>
            <person name="Schmutz J."/>
            <person name="Jabbour D."/>
            <person name="Luo H."/>
            <person name="Baker S.E."/>
            <person name="Pisabarro A.G."/>
            <person name="Walton J.D."/>
            <person name="Blanchette R.A."/>
            <person name="Henrissat B."/>
            <person name="Martin F."/>
            <person name="Cullen D."/>
            <person name="Hibbett D.S."/>
            <person name="Grigoriev I.V."/>
        </authorList>
    </citation>
    <scope>NUCLEOTIDE SEQUENCE [LARGE SCALE GENOMIC DNA]</scope>
    <source>
        <strain evidence="3">MUCL 33604</strain>
    </source>
</reference>
<evidence type="ECO:0000313" key="3">
    <source>
        <dbReference type="Proteomes" id="UP000027265"/>
    </source>
</evidence>
<dbReference type="PANTHER" id="PTHR32251">
    <property type="entry name" value="3-OXO-5-ALPHA-STEROID 4-DEHYDROGENASE"/>
    <property type="match status" value="1"/>
</dbReference>
<dbReference type="Proteomes" id="UP000027265">
    <property type="component" value="Unassembled WGS sequence"/>
</dbReference>
<dbReference type="OrthoDB" id="67965at2759"/>
<keyword evidence="3" id="KW-1185">Reference proteome</keyword>